<evidence type="ECO:0000313" key="1">
    <source>
        <dbReference type="EMBL" id="TDK27990.1"/>
    </source>
</evidence>
<proteinExistence type="predicted"/>
<dbReference type="Pfam" id="PF10094">
    <property type="entry name" value="DUF2332"/>
    <property type="match status" value="1"/>
</dbReference>
<dbReference type="EMBL" id="SMTK01000001">
    <property type="protein sequence ID" value="TDK27990.1"/>
    <property type="molecule type" value="Genomic_DNA"/>
</dbReference>
<sequence>MTIAENYRRFADLEVGASAGLCVYPDHYSYTYQRANGAVRLGPRRPGEVVLECDLRGGATAPARFPDVVWRAGIDLNPIDVTDPESLRWLDTLIWPEHEARRRRLRAAAAVIAADPPLLVAGDLNEELGRLARQAPPKATFVIFHSAVLAYLPPSERQQFVDQVSALDRRTGRGFYEGWYPRNISWRSTRLQCSAVGWREESLGGRGFLGWSVCGCKFHWQRLGGDVCQDGPGE</sequence>
<reference evidence="1 2" key="1">
    <citation type="submission" date="2019-03" db="EMBL/GenBank/DDBJ databases">
        <title>Arthrobacter sp. nov., an bacterium isolated from biocrust in Mu Us Desert.</title>
        <authorList>
            <person name="Lixiong L."/>
        </authorList>
    </citation>
    <scope>NUCLEOTIDE SEQUENCE [LARGE SCALE GENOMIC DNA]</scope>
    <source>
        <strain evidence="1 2">SLN-3</strain>
    </source>
</reference>
<dbReference type="Proteomes" id="UP000295411">
    <property type="component" value="Unassembled WGS sequence"/>
</dbReference>
<dbReference type="InterPro" id="IPR011200">
    <property type="entry name" value="UCP012608"/>
</dbReference>
<name>A0A4R5U2U1_9MICC</name>
<dbReference type="RefSeq" id="WP_133402403.1">
    <property type="nucleotide sequence ID" value="NZ_SMTK01000001.1"/>
</dbReference>
<gene>
    <name evidence="1" type="ORF">E2F48_02480</name>
</gene>
<organism evidence="1 2">
    <name type="scientific">Arthrobacter crusticola</name>
    <dbReference type="NCBI Taxonomy" id="2547960"/>
    <lineage>
        <taxon>Bacteria</taxon>
        <taxon>Bacillati</taxon>
        <taxon>Actinomycetota</taxon>
        <taxon>Actinomycetes</taxon>
        <taxon>Micrococcales</taxon>
        <taxon>Micrococcaceae</taxon>
        <taxon>Arthrobacter</taxon>
    </lineage>
</organism>
<evidence type="ECO:0000313" key="2">
    <source>
        <dbReference type="Proteomes" id="UP000295411"/>
    </source>
</evidence>
<keyword evidence="2" id="KW-1185">Reference proteome</keyword>
<accession>A0A4R5U2U1</accession>
<dbReference type="OrthoDB" id="8899077at2"/>
<dbReference type="AlphaFoldDB" id="A0A4R5U2U1"/>
<protein>
    <submittedName>
        <fullName evidence="1">DUF2332 family protein</fullName>
    </submittedName>
</protein>
<comment type="caution">
    <text evidence="1">The sequence shown here is derived from an EMBL/GenBank/DDBJ whole genome shotgun (WGS) entry which is preliminary data.</text>
</comment>